<dbReference type="EMBL" id="JBGBPQ010000003">
    <property type="protein sequence ID" value="KAL1526909.1"/>
    <property type="molecule type" value="Genomic_DNA"/>
</dbReference>
<evidence type="ECO:0000256" key="1">
    <source>
        <dbReference type="SAM" id="MobiDB-lite"/>
    </source>
</evidence>
<keyword evidence="3" id="KW-1185">Reference proteome</keyword>
<evidence type="ECO:0000313" key="2">
    <source>
        <dbReference type="EMBL" id="KAL1526909.1"/>
    </source>
</evidence>
<protein>
    <submittedName>
        <fullName evidence="2">Uncharacterized protein</fullName>
    </submittedName>
</protein>
<name>A0AB34JYV8_PRYPA</name>
<proteinExistence type="predicted"/>
<comment type="caution">
    <text evidence="2">The sequence shown here is derived from an EMBL/GenBank/DDBJ whole genome shotgun (WGS) entry which is preliminary data.</text>
</comment>
<evidence type="ECO:0000313" key="3">
    <source>
        <dbReference type="Proteomes" id="UP001515480"/>
    </source>
</evidence>
<sequence>MTTPRSNPPPPIPPVAAICAAAGDPHMPVAIPANHPLALSTPFLGWAASGGTAVGGNALVTLSTSQMLVSFGARLSCAKSPADLPAADKVNPLTLGLNGAAWTRILNEYLSSGLLNSSVTSRMELITRLSSLVIATPANLQILASDWQLGEDTAGTPGVPGIAAVPAVPPAPTVGRRGQRGYQPAVAGAPRCRPSGAHHPWKGSAGSCLELPHSHSYL</sequence>
<dbReference type="AlphaFoldDB" id="A0AB34JYV8"/>
<accession>A0AB34JYV8</accession>
<dbReference type="Proteomes" id="UP001515480">
    <property type="component" value="Unassembled WGS sequence"/>
</dbReference>
<gene>
    <name evidence="2" type="ORF">AB1Y20_015600</name>
</gene>
<feature type="region of interest" description="Disordered" evidence="1">
    <location>
        <begin position="170"/>
        <end position="205"/>
    </location>
</feature>
<reference evidence="2 3" key="1">
    <citation type="journal article" date="2024" name="Science">
        <title>Giant polyketide synthase enzymes in the biosynthesis of giant marine polyether toxins.</title>
        <authorList>
            <person name="Fallon T.R."/>
            <person name="Shende V.V."/>
            <person name="Wierzbicki I.H."/>
            <person name="Pendleton A.L."/>
            <person name="Watervoot N.F."/>
            <person name="Auber R.P."/>
            <person name="Gonzalez D.J."/>
            <person name="Wisecaver J.H."/>
            <person name="Moore B.S."/>
        </authorList>
    </citation>
    <scope>NUCLEOTIDE SEQUENCE [LARGE SCALE GENOMIC DNA]</scope>
    <source>
        <strain evidence="2 3">12B1</strain>
    </source>
</reference>
<organism evidence="2 3">
    <name type="scientific">Prymnesium parvum</name>
    <name type="common">Toxic golden alga</name>
    <dbReference type="NCBI Taxonomy" id="97485"/>
    <lineage>
        <taxon>Eukaryota</taxon>
        <taxon>Haptista</taxon>
        <taxon>Haptophyta</taxon>
        <taxon>Prymnesiophyceae</taxon>
        <taxon>Prymnesiales</taxon>
        <taxon>Prymnesiaceae</taxon>
        <taxon>Prymnesium</taxon>
    </lineage>
</organism>